<reference evidence="9" key="1">
    <citation type="submission" date="2022-08" db="EMBL/GenBank/DDBJ databases">
        <title>A Global Phylogenomic Analysis of the Shiitake Genus Lentinula.</title>
        <authorList>
            <consortium name="DOE Joint Genome Institute"/>
            <person name="Sierra-Patev S."/>
            <person name="Min B."/>
            <person name="Naranjo-Ortiz M."/>
            <person name="Looney B."/>
            <person name="Konkel Z."/>
            <person name="Slot J.C."/>
            <person name="Sakamoto Y."/>
            <person name="Steenwyk J.L."/>
            <person name="Rokas A."/>
            <person name="Carro J."/>
            <person name="Camarero S."/>
            <person name="Ferreira P."/>
            <person name="Molpeceres G."/>
            <person name="Ruiz-Duenas F.J."/>
            <person name="Serrano A."/>
            <person name="Henrissat B."/>
            <person name="Drula E."/>
            <person name="Hughes K.W."/>
            <person name="Mata J.L."/>
            <person name="Ishikawa N.K."/>
            <person name="Vargas-Isla R."/>
            <person name="Ushijima S."/>
            <person name="Smith C.A."/>
            <person name="Ahrendt S."/>
            <person name="Andreopoulos W."/>
            <person name="He G."/>
            <person name="Labutti K."/>
            <person name="Lipzen A."/>
            <person name="Ng V."/>
            <person name="Riley R."/>
            <person name="Sandor L."/>
            <person name="Barry K."/>
            <person name="Martinez A.T."/>
            <person name="Xiao Y."/>
            <person name="Gibbons J.G."/>
            <person name="Terashima K."/>
            <person name="Grigoriev I.V."/>
            <person name="Hibbett D.S."/>
        </authorList>
    </citation>
    <scope>NUCLEOTIDE SEQUENCE</scope>
    <source>
        <strain evidence="9">JLM2183</strain>
    </source>
</reference>
<dbReference type="Gene3D" id="1.10.630.10">
    <property type="entry name" value="Cytochrome P450"/>
    <property type="match status" value="1"/>
</dbReference>
<accession>A0A9W9ATM5</accession>
<keyword evidence="5 7" id="KW-0408">Iron</keyword>
<dbReference type="GO" id="GO:0005506">
    <property type="term" value="F:iron ion binding"/>
    <property type="evidence" value="ECO:0007669"/>
    <property type="project" value="InterPro"/>
</dbReference>
<dbReference type="Pfam" id="PF00067">
    <property type="entry name" value="p450"/>
    <property type="match status" value="1"/>
</dbReference>
<dbReference type="PRINTS" id="PR00385">
    <property type="entry name" value="P450"/>
</dbReference>
<keyword evidence="10" id="KW-1185">Reference proteome</keyword>
<comment type="cofactor">
    <cofactor evidence="7">
        <name>heme</name>
        <dbReference type="ChEBI" id="CHEBI:30413"/>
    </cofactor>
</comment>
<dbReference type="OrthoDB" id="1470350at2759"/>
<dbReference type="AlphaFoldDB" id="A0A9W9ATM5"/>
<gene>
    <name evidence="9" type="ORF">J3R30DRAFT_3420694</name>
</gene>
<comment type="caution">
    <text evidence="9">The sequence shown here is derived from an EMBL/GenBank/DDBJ whole genome shotgun (WGS) entry which is preliminary data.</text>
</comment>
<dbReference type="GO" id="GO:0016705">
    <property type="term" value="F:oxidoreductase activity, acting on paired donors, with incorporation or reduction of molecular oxygen"/>
    <property type="evidence" value="ECO:0007669"/>
    <property type="project" value="InterPro"/>
</dbReference>
<keyword evidence="2 7" id="KW-0349">Heme</keyword>
<evidence type="ECO:0000256" key="8">
    <source>
        <dbReference type="RuleBase" id="RU000461"/>
    </source>
</evidence>
<keyword evidence="6 8" id="KW-0503">Monooxygenase</keyword>
<dbReference type="InterPro" id="IPR036396">
    <property type="entry name" value="Cyt_P450_sf"/>
</dbReference>
<comment type="similarity">
    <text evidence="1 8">Belongs to the cytochrome P450 family.</text>
</comment>
<dbReference type="SUPFAM" id="SSF48264">
    <property type="entry name" value="Cytochrome P450"/>
    <property type="match status" value="1"/>
</dbReference>
<evidence type="ECO:0000256" key="6">
    <source>
        <dbReference type="ARBA" id="ARBA00023033"/>
    </source>
</evidence>
<keyword evidence="4 8" id="KW-0560">Oxidoreductase</keyword>
<organism evidence="9 10">
    <name type="scientific">Lentinula aciculospora</name>
    <dbReference type="NCBI Taxonomy" id="153920"/>
    <lineage>
        <taxon>Eukaryota</taxon>
        <taxon>Fungi</taxon>
        <taxon>Dikarya</taxon>
        <taxon>Basidiomycota</taxon>
        <taxon>Agaricomycotina</taxon>
        <taxon>Agaricomycetes</taxon>
        <taxon>Agaricomycetidae</taxon>
        <taxon>Agaricales</taxon>
        <taxon>Marasmiineae</taxon>
        <taxon>Omphalotaceae</taxon>
        <taxon>Lentinula</taxon>
    </lineage>
</organism>
<dbReference type="InterPro" id="IPR002401">
    <property type="entry name" value="Cyt_P450_E_grp-I"/>
</dbReference>
<evidence type="ECO:0000256" key="5">
    <source>
        <dbReference type="ARBA" id="ARBA00023004"/>
    </source>
</evidence>
<dbReference type="GO" id="GO:0020037">
    <property type="term" value="F:heme binding"/>
    <property type="evidence" value="ECO:0007669"/>
    <property type="project" value="InterPro"/>
</dbReference>
<dbReference type="InterPro" id="IPR001128">
    <property type="entry name" value="Cyt_P450"/>
</dbReference>
<dbReference type="InterPro" id="IPR017972">
    <property type="entry name" value="Cyt_P450_CS"/>
</dbReference>
<proteinExistence type="inferred from homology"/>
<evidence type="ECO:0000256" key="7">
    <source>
        <dbReference type="PIRSR" id="PIRSR602401-1"/>
    </source>
</evidence>
<feature type="binding site" description="axial binding residue" evidence="7">
    <location>
        <position position="408"/>
    </location>
    <ligand>
        <name>heme</name>
        <dbReference type="ChEBI" id="CHEBI:30413"/>
    </ligand>
    <ligandPart>
        <name>Fe</name>
        <dbReference type="ChEBI" id="CHEBI:18248"/>
    </ligandPart>
</feature>
<evidence type="ECO:0000256" key="2">
    <source>
        <dbReference type="ARBA" id="ARBA00022617"/>
    </source>
</evidence>
<dbReference type="GO" id="GO:0004497">
    <property type="term" value="F:monooxygenase activity"/>
    <property type="evidence" value="ECO:0007669"/>
    <property type="project" value="UniProtKB-KW"/>
</dbReference>
<dbReference type="InterPro" id="IPR050196">
    <property type="entry name" value="Cytochrome_P450_Monoox"/>
</dbReference>
<name>A0A9W9ATM5_9AGAR</name>
<evidence type="ECO:0000256" key="4">
    <source>
        <dbReference type="ARBA" id="ARBA00023002"/>
    </source>
</evidence>
<evidence type="ECO:0000256" key="3">
    <source>
        <dbReference type="ARBA" id="ARBA00022723"/>
    </source>
</evidence>
<dbReference type="EMBL" id="JAOTPV010000001">
    <property type="protein sequence ID" value="KAJ4490292.1"/>
    <property type="molecule type" value="Genomic_DNA"/>
</dbReference>
<keyword evidence="3 7" id="KW-0479">Metal-binding</keyword>
<dbReference type="Proteomes" id="UP001150266">
    <property type="component" value="Unassembled WGS sequence"/>
</dbReference>
<dbReference type="PANTHER" id="PTHR24291">
    <property type="entry name" value="CYTOCHROME P450 FAMILY 4"/>
    <property type="match status" value="1"/>
</dbReference>
<evidence type="ECO:0000313" key="10">
    <source>
        <dbReference type="Proteomes" id="UP001150266"/>
    </source>
</evidence>
<dbReference type="PRINTS" id="PR00463">
    <property type="entry name" value="EP450I"/>
</dbReference>
<protein>
    <submittedName>
        <fullName evidence="9">Cytochrome P450</fullName>
    </submittedName>
</protein>
<evidence type="ECO:0000313" key="9">
    <source>
        <dbReference type="EMBL" id="KAJ4490292.1"/>
    </source>
</evidence>
<dbReference type="PROSITE" id="PS00086">
    <property type="entry name" value="CYTOCHROME_P450"/>
    <property type="match status" value="1"/>
</dbReference>
<sequence>MLLSGTGWTLSFLWPWEKRNNYFFGYNTDIIYMIPILAGSPLVYVCNGNIMRQLFSNEGRINMIKPHELTLKSIIGDSLASSSGDIWRRHRRVLAPAFNPKVHQLVWDESSMLYDEMISAQGWADQKTVIVPNINDVIIKFSLLVIARCAFGLPGAWLDDTEAGGVVQGYNFTEALSTVTESFILKLIFPRKLFMLPFKRLRHIDKCWTNVEATIRAIMSKATAEAEYAVNDQKTEPKASVLKRLMASLHGQAREELSEDEVVADMYTLLFAGHETVACALYATLGYLAIYQDEQEKAFLEIQSELQKGRPLNVSNVDHLQACFFEAIRLRPPPFMLPRDMDQDMFINISYPAPEIIILKKGVRIVCDLIGIFRNPHEYPEPATYRPSRWYGGASADTLLFGSGPRTCIGRNFAHNEAISFLARFLRDWKVHATLQPGETLKQYEDWVMGIGYMHGTAFSVGSVALTLTRRQ</sequence>
<evidence type="ECO:0000256" key="1">
    <source>
        <dbReference type="ARBA" id="ARBA00010617"/>
    </source>
</evidence>
<dbReference type="PANTHER" id="PTHR24291:SF50">
    <property type="entry name" value="BIFUNCTIONAL ALBAFLAVENONE MONOOXYGENASE_TERPENE SYNTHASE"/>
    <property type="match status" value="1"/>
</dbReference>